<evidence type="ECO:0000313" key="1">
    <source>
        <dbReference type="EMBL" id="KFG27213.1"/>
    </source>
</evidence>
<dbReference type="EMBL" id="AKIJ01000001">
    <property type="protein sequence ID" value="KFG27213.1"/>
    <property type="molecule type" value="Genomic_DNA"/>
</dbReference>
<gene>
    <name evidence="1" type="ORF">NESG_00290</name>
</gene>
<evidence type="ECO:0000313" key="2">
    <source>
        <dbReference type="Proteomes" id="UP000054524"/>
    </source>
</evidence>
<protein>
    <recommendedName>
        <fullName evidence="3">MHD domain-containing protein</fullName>
    </recommendedName>
</protein>
<evidence type="ECO:0008006" key="3">
    <source>
        <dbReference type="Google" id="ProtNLM"/>
    </source>
</evidence>
<dbReference type="RefSeq" id="XP_052905768.1">
    <property type="nucleotide sequence ID" value="XM_053047943.1"/>
</dbReference>
<comment type="caution">
    <text evidence="1">The sequence shown here is derived from an EMBL/GenBank/DDBJ whole genome shotgun (WGS) entry which is preliminary data.</text>
</comment>
<sequence>MFTKVEIETCEGAPLLSYISPLHTYDSKKGPIFSFSQKFGSLVFKGIFLNSEDKLIAKHLLYSMVSDLAITSDTLLLKKHATIYAYIDNYLSSRNLAFPIPRRKTPSVLSSAAALAPKKKVFVEVTDKVFLRLSHGRTVSSCYGQISTKPSEDVGQMSLKIDSRSLCGLRNIQYDSSVYRHREGITTLLTCPSKDSTIMTYTYAGSIADLPLVKTILVDTRTIEILLCFTSGKYPDMFSTSLTFDYIIGNISVQCKEGLYDYHAPSRTLTWKLSKIAKNVSLTVHTTEPHRSSAIVKYECKYGKTAISSVIVKSLSSDADENWIKHTTDVSGLLRLQN</sequence>
<dbReference type="AlphaFoldDB" id="A0A086J4Z5"/>
<organism evidence="1 2">
    <name type="scientific">Nematocida ausubeli (strain ATCC PRA-371 / ERTm2)</name>
    <name type="common">Nematode killer fungus</name>
    <dbReference type="NCBI Taxonomy" id="1913371"/>
    <lineage>
        <taxon>Eukaryota</taxon>
        <taxon>Fungi</taxon>
        <taxon>Fungi incertae sedis</taxon>
        <taxon>Microsporidia</taxon>
        <taxon>Nematocida</taxon>
    </lineage>
</organism>
<reference evidence="1 2" key="1">
    <citation type="journal article" date="2014" name="Genome Announc.">
        <title>Genome Sequence of the Microsporidian Species Nematocida sp1 Strain ERTm6 (ATCC PRA-372).</title>
        <authorList>
            <person name="Bakowski M.A."/>
            <person name="Priest M."/>
            <person name="Young S."/>
            <person name="Cuomo C.A."/>
            <person name="Troemel E.R."/>
        </authorList>
    </citation>
    <scope>NUCLEOTIDE SEQUENCE [LARGE SCALE GENOMIC DNA]</scope>
    <source>
        <strain evidence="1 2">ERTm6</strain>
    </source>
</reference>
<keyword evidence="2" id="KW-1185">Reference proteome</keyword>
<accession>A0A086J4Z5</accession>
<dbReference type="InterPro" id="IPR036168">
    <property type="entry name" value="AP2_Mu_C_sf"/>
</dbReference>
<dbReference type="GeneID" id="77675263"/>
<dbReference type="HOGENOM" id="CLU_821573_0_0_1"/>
<name>A0A086J4Z5_NEMA1</name>
<dbReference type="Proteomes" id="UP000054524">
    <property type="component" value="Unassembled WGS sequence"/>
</dbReference>
<dbReference type="SUPFAM" id="SSF49447">
    <property type="entry name" value="Second domain of Mu2 adaptin subunit (ap50) of ap2 adaptor"/>
    <property type="match status" value="1"/>
</dbReference>
<proteinExistence type="predicted"/>